<dbReference type="AlphaFoldDB" id="A0A0R2MSK7"/>
<name>A0A0R2MSK7_9LACO</name>
<dbReference type="Proteomes" id="UP000050969">
    <property type="component" value="Unassembled WGS sequence"/>
</dbReference>
<accession>A0A0R2MSK7</accession>
<dbReference type="RefSeq" id="WP_147661023.1">
    <property type="nucleotide sequence ID" value="NZ_BBBX01000005.1"/>
</dbReference>
<comment type="caution">
    <text evidence="2">The sequence shown here is derived from an EMBL/GenBank/DDBJ whole genome shotgun (WGS) entry which is preliminary data.</text>
</comment>
<keyword evidence="1" id="KW-0812">Transmembrane</keyword>
<feature type="transmembrane region" description="Helical" evidence="1">
    <location>
        <begin position="12"/>
        <end position="32"/>
    </location>
</feature>
<evidence type="ECO:0000256" key="1">
    <source>
        <dbReference type="SAM" id="Phobius"/>
    </source>
</evidence>
<keyword evidence="1" id="KW-0472">Membrane</keyword>
<organism evidence="2 3">
    <name type="scientific">Lacticaseibacillus saniviri JCM 17471 = DSM 24301</name>
    <dbReference type="NCBI Taxonomy" id="1293598"/>
    <lineage>
        <taxon>Bacteria</taxon>
        <taxon>Bacillati</taxon>
        <taxon>Bacillota</taxon>
        <taxon>Bacilli</taxon>
        <taxon>Lactobacillales</taxon>
        <taxon>Lactobacillaceae</taxon>
        <taxon>Lacticaseibacillus</taxon>
    </lineage>
</organism>
<evidence type="ECO:0000313" key="2">
    <source>
        <dbReference type="EMBL" id="KRO16561.1"/>
    </source>
</evidence>
<evidence type="ECO:0000313" key="3">
    <source>
        <dbReference type="Proteomes" id="UP000050969"/>
    </source>
</evidence>
<gene>
    <name evidence="2" type="ORF">IV56_GL001003</name>
</gene>
<dbReference type="EMBL" id="JQCE01000035">
    <property type="protein sequence ID" value="KRO16561.1"/>
    <property type="molecule type" value="Genomic_DNA"/>
</dbReference>
<protein>
    <submittedName>
        <fullName evidence="2">Uncharacterized protein</fullName>
    </submittedName>
</protein>
<dbReference type="PATRIC" id="fig|1293598.4.peg.1054"/>
<keyword evidence="3" id="KW-1185">Reference proteome</keyword>
<proteinExistence type="predicted"/>
<dbReference type="STRING" id="1293598.IV56_GL001003"/>
<sequence length="150" mass="16862">MNTIFLNQKRAAFTLIEVIVSLGIWLAVLVLWPPLLRQVQARFPDQAILAYLTADRRLNQLANTATLTRNEQQLQVKQAKETYLVATYVKTGNHPMIRVTTPKGGHLPLLNDVTSFTLIATQGANQQRYQLVMTNQQHFDGVVIGARDGH</sequence>
<reference evidence="2 3" key="1">
    <citation type="journal article" date="2015" name="Genome Announc.">
        <title>Expanding the biotechnology potential of lactobacilli through comparative genomics of 213 strains and associated genera.</title>
        <authorList>
            <person name="Sun Z."/>
            <person name="Harris H.M."/>
            <person name="McCann A."/>
            <person name="Guo C."/>
            <person name="Argimon S."/>
            <person name="Zhang W."/>
            <person name="Yang X."/>
            <person name="Jeffery I.B."/>
            <person name="Cooney J.C."/>
            <person name="Kagawa T.F."/>
            <person name="Liu W."/>
            <person name="Song Y."/>
            <person name="Salvetti E."/>
            <person name="Wrobel A."/>
            <person name="Rasinkangas P."/>
            <person name="Parkhill J."/>
            <person name="Rea M.C."/>
            <person name="O'Sullivan O."/>
            <person name="Ritari J."/>
            <person name="Douillard F.P."/>
            <person name="Paul Ross R."/>
            <person name="Yang R."/>
            <person name="Briner A.E."/>
            <person name="Felis G.E."/>
            <person name="de Vos W.M."/>
            <person name="Barrangou R."/>
            <person name="Klaenhammer T.R."/>
            <person name="Caufield P.W."/>
            <person name="Cui Y."/>
            <person name="Zhang H."/>
            <person name="O'Toole P.W."/>
        </authorList>
    </citation>
    <scope>NUCLEOTIDE SEQUENCE [LARGE SCALE GENOMIC DNA]</scope>
    <source>
        <strain evidence="2 3">DSM 24301</strain>
    </source>
</reference>
<keyword evidence="1" id="KW-1133">Transmembrane helix</keyword>